<proteinExistence type="inferred from homology"/>
<evidence type="ECO:0000256" key="10">
    <source>
        <dbReference type="SAM" id="Coils"/>
    </source>
</evidence>
<comment type="caution">
    <text evidence="14">The sequence shown here is derived from an EMBL/GenBank/DDBJ whole genome shotgun (WGS) entry which is preliminary data.</text>
</comment>
<dbReference type="PROSITE" id="PS00411">
    <property type="entry name" value="KINESIN_MOTOR_1"/>
    <property type="match status" value="1"/>
</dbReference>
<keyword evidence="16" id="KW-1185">Reference proteome</keyword>
<dbReference type="InterPro" id="IPR036961">
    <property type="entry name" value="Kinesin_motor_dom_sf"/>
</dbReference>
<feature type="region of interest" description="Disordered" evidence="11">
    <location>
        <begin position="171"/>
        <end position="204"/>
    </location>
</feature>
<evidence type="ECO:0000256" key="6">
    <source>
        <dbReference type="ARBA" id="ARBA00023175"/>
    </source>
</evidence>
<name>A0ABQ7YY85_BRANA</name>
<evidence type="ECO:0000313" key="16">
    <source>
        <dbReference type="Proteomes" id="UP000824890"/>
    </source>
</evidence>
<dbReference type="EMBL" id="JAGKQM010000016">
    <property type="protein sequence ID" value="KAH0872880.1"/>
    <property type="molecule type" value="Genomic_DNA"/>
</dbReference>
<dbReference type="PANTHER" id="PTHR47971:SF8">
    <property type="entry name" value="KINESIN-LIKE PROTEIN"/>
    <property type="match status" value="1"/>
</dbReference>
<keyword evidence="5 8" id="KW-0067">ATP-binding</keyword>
<evidence type="ECO:0000256" key="8">
    <source>
        <dbReference type="PROSITE-ProRule" id="PRU00283"/>
    </source>
</evidence>
<dbReference type="InterPro" id="IPR019821">
    <property type="entry name" value="Kinesin_motor_CS"/>
</dbReference>
<accession>A0ABQ7YY85</accession>
<dbReference type="Proteomes" id="UP000824890">
    <property type="component" value="Unassembled WGS sequence"/>
</dbReference>
<dbReference type="PANTHER" id="PTHR47971">
    <property type="entry name" value="KINESIN-RELATED PROTEIN 6"/>
    <property type="match status" value="1"/>
</dbReference>
<dbReference type="EMBL" id="JAGKQM010000016">
    <property type="protein sequence ID" value="KAH0872883.1"/>
    <property type="molecule type" value="Genomic_DNA"/>
</dbReference>
<dbReference type="SUPFAM" id="SSF52540">
    <property type="entry name" value="P-loop containing nucleoside triphosphate hydrolases"/>
    <property type="match status" value="1"/>
</dbReference>
<feature type="coiled-coil region" evidence="10">
    <location>
        <begin position="667"/>
        <end position="698"/>
    </location>
</feature>
<keyword evidence="7" id="KW-0206">Cytoskeleton</keyword>
<keyword evidence="3 9" id="KW-0493">Microtubule</keyword>
<evidence type="ECO:0000313" key="15">
    <source>
        <dbReference type="EMBL" id="KAH0872883.1"/>
    </source>
</evidence>
<evidence type="ECO:0000256" key="1">
    <source>
        <dbReference type="ARBA" id="ARBA00004245"/>
    </source>
</evidence>
<evidence type="ECO:0000256" key="2">
    <source>
        <dbReference type="ARBA" id="ARBA00022490"/>
    </source>
</evidence>
<gene>
    <name evidence="14" type="ORF">HID58_070242</name>
    <name evidence="15" type="ORF">HID58_070245</name>
    <name evidence="13" type="ORF">HID58_094756</name>
</gene>
<dbReference type="Pfam" id="PF00225">
    <property type="entry name" value="Kinesin"/>
    <property type="match status" value="1"/>
</dbReference>
<feature type="binding site" evidence="8">
    <location>
        <begin position="293"/>
        <end position="300"/>
    </location>
    <ligand>
        <name>ATP</name>
        <dbReference type="ChEBI" id="CHEBI:30616"/>
    </ligand>
</feature>
<sequence>MVLPLLMVSFRNRFLIRRKLVADDVITIDCGFCFGGRVVVALAPQRRSQRLMGGHMQQSNAAAAATALYDGALNNAQDLETRLGMPSWRGGSSPLVYSILGLLLLPQPYTPTGQTSAAMPPSDGFYSPELRGDFGAGLLDLHAMDDTELLSEPSPFMPSVNQAFEEDFSVPANQQQRQEQDAEPSSPFPRSEKESSGRENSVAKIRVVVRKRPLNKKETAKKEDDIITVSNNSLTVHEIKLKVDLTAYMEKHEFCFDAVLGEHVSNDEVYRVTIEPIIPTIFQRTKATCFAYGQTGSGKTFTMKPLPIRALYRDQRLKLWLSYFEIYGGKLYDLLSERKKLCMREDGRQQVCIVGLQEFEVSDIQIVKDYIDKGSASRSTGSTGANEESSRSHAILQLVVKKHVEVKETRRNNNDNNESRGKVVGKISFIDLAGSERGADTTDNDRQTRIEGAEINKSLLALKECIRALDNDQLHIPFRGSKLTEVLRDSFVGNSRTVMISCISPNEGSCEHTLNTLRYADRVTSLSKSGNSKKDQTYNSLPPANKDASLASSQLASNDAEDWNSFGGGSTSQRIQSSSYSQDASDQEEKVKKVSPTRRKVPREEKPERYLNLSKRDSISASDVPATINFRQLNSTTASRNTNDGSSRQYETITEPPSPDENISALLEEEEALITAHRKEIEDTMEIVREEMKLLAEVDRPGSMIDNYVTQLNFALSRKAAGLVSLQARLARFQHRLKEQEILSRKRVPR</sequence>
<comment type="similarity">
    <text evidence="8 9">Belongs to the TRAFAC class myosin-kinesin ATPase superfamily. Kinesin family.</text>
</comment>
<feature type="region of interest" description="Disordered" evidence="11">
    <location>
        <begin position="526"/>
        <end position="617"/>
    </location>
</feature>
<evidence type="ECO:0000256" key="9">
    <source>
        <dbReference type="RuleBase" id="RU000394"/>
    </source>
</evidence>
<evidence type="ECO:0000313" key="13">
    <source>
        <dbReference type="EMBL" id="KAH0851433.1"/>
    </source>
</evidence>
<feature type="compositionally biased region" description="Basic and acidic residues" evidence="11">
    <location>
        <begin position="602"/>
        <end position="617"/>
    </location>
</feature>
<dbReference type="Gene3D" id="3.40.850.10">
    <property type="entry name" value="Kinesin motor domain"/>
    <property type="match status" value="1"/>
</dbReference>
<dbReference type="CDD" id="cd01367">
    <property type="entry name" value="KISc_KIF2_like"/>
    <property type="match status" value="1"/>
</dbReference>
<keyword evidence="6 8" id="KW-0505">Motor protein</keyword>
<dbReference type="InterPro" id="IPR027640">
    <property type="entry name" value="Kinesin-like_fam"/>
</dbReference>
<feature type="domain" description="Kinesin motor" evidence="12">
    <location>
        <begin position="204"/>
        <end position="526"/>
    </location>
</feature>
<feature type="compositionally biased region" description="Low complexity" evidence="11">
    <location>
        <begin position="571"/>
        <end position="584"/>
    </location>
</feature>
<dbReference type="InterPro" id="IPR001752">
    <property type="entry name" value="Kinesin_motor_dom"/>
</dbReference>
<feature type="compositionally biased region" description="Polar residues" evidence="11">
    <location>
        <begin position="630"/>
        <end position="652"/>
    </location>
</feature>
<dbReference type="InterPro" id="IPR027417">
    <property type="entry name" value="P-loop_NTPase"/>
</dbReference>
<protein>
    <recommendedName>
        <fullName evidence="9">Kinesin-like protein</fullName>
    </recommendedName>
</protein>
<reference evidence="14 16" key="1">
    <citation type="submission" date="2021-05" db="EMBL/GenBank/DDBJ databases">
        <title>Genome Assembly of Synthetic Allotetraploid Brassica napus Reveals Homoeologous Exchanges between Subgenomes.</title>
        <authorList>
            <person name="Davis J.T."/>
        </authorList>
    </citation>
    <scope>NUCLEOTIDE SEQUENCE [LARGE SCALE GENOMIC DNA]</scope>
    <source>
        <strain evidence="16">cv. Da-Ae</strain>
        <tissue evidence="14">Seedling</tissue>
    </source>
</reference>
<evidence type="ECO:0000313" key="14">
    <source>
        <dbReference type="EMBL" id="KAH0872880.1"/>
    </source>
</evidence>
<keyword evidence="2" id="KW-0963">Cytoplasm</keyword>
<dbReference type="SMART" id="SM00129">
    <property type="entry name" value="KISc"/>
    <property type="match status" value="1"/>
</dbReference>
<dbReference type="EMBL" id="JAGKQM010001736">
    <property type="protein sequence ID" value="KAH0851433.1"/>
    <property type="molecule type" value="Genomic_DNA"/>
</dbReference>
<evidence type="ECO:0000259" key="12">
    <source>
        <dbReference type="PROSITE" id="PS50067"/>
    </source>
</evidence>
<evidence type="ECO:0000256" key="4">
    <source>
        <dbReference type="ARBA" id="ARBA00022741"/>
    </source>
</evidence>
<evidence type="ECO:0000256" key="7">
    <source>
        <dbReference type="ARBA" id="ARBA00023212"/>
    </source>
</evidence>
<comment type="subcellular location">
    <subcellularLocation>
        <location evidence="1">Cytoplasm</location>
        <location evidence="1">Cytoskeleton</location>
    </subcellularLocation>
</comment>
<evidence type="ECO:0000256" key="11">
    <source>
        <dbReference type="SAM" id="MobiDB-lite"/>
    </source>
</evidence>
<organism evidence="14 16">
    <name type="scientific">Brassica napus</name>
    <name type="common">Rape</name>
    <dbReference type="NCBI Taxonomy" id="3708"/>
    <lineage>
        <taxon>Eukaryota</taxon>
        <taxon>Viridiplantae</taxon>
        <taxon>Streptophyta</taxon>
        <taxon>Embryophyta</taxon>
        <taxon>Tracheophyta</taxon>
        <taxon>Spermatophyta</taxon>
        <taxon>Magnoliopsida</taxon>
        <taxon>eudicotyledons</taxon>
        <taxon>Gunneridae</taxon>
        <taxon>Pentapetalae</taxon>
        <taxon>rosids</taxon>
        <taxon>malvids</taxon>
        <taxon>Brassicales</taxon>
        <taxon>Brassicaceae</taxon>
        <taxon>Brassiceae</taxon>
        <taxon>Brassica</taxon>
    </lineage>
</organism>
<feature type="region of interest" description="Disordered" evidence="11">
    <location>
        <begin position="630"/>
        <end position="660"/>
    </location>
</feature>
<keyword evidence="4 8" id="KW-0547">Nucleotide-binding</keyword>
<evidence type="ECO:0000256" key="3">
    <source>
        <dbReference type="ARBA" id="ARBA00022701"/>
    </source>
</evidence>
<dbReference type="PROSITE" id="PS50067">
    <property type="entry name" value="KINESIN_MOTOR_2"/>
    <property type="match status" value="1"/>
</dbReference>
<evidence type="ECO:0000256" key="5">
    <source>
        <dbReference type="ARBA" id="ARBA00022840"/>
    </source>
</evidence>
<dbReference type="PRINTS" id="PR00380">
    <property type="entry name" value="KINESINHEAVY"/>
</dbReference>
<keyword evidence="10" id="KW-0175">Coiled coil</keyword>